<evidence type="ECO:0000256" key="5">
    <source>
        <dbReference type="ARBA" id="ARBA00022592"/>
    </source>
</evidence>
<keyword evidence="7 9" id="KW-1133">Transmembrane helix</keyword>
<feature type="transmembrane region" description="Helical" evidence="9">
    <location>
        <begin position="12"/>
        <end position="33"/>
    </location>
</feature>
<dbReference type="Proteomes" id="UP000053557">
    <property type="component" value="Unassembled WGS sequence"/>
</dbReference>
<dbReference type="InterPro" id="IPR035906">
    <property type="entry name" value="MetI-like_sf"/>
</dbReference>
<sequence length="302" mass="32900">MWHRIAEQITQTWVRVSLLVMLALLAALLIMLIGQSMDAFHAFSWKFLVISTWDPVHRIFGALPFLYGTVVTSLFAIVNAGIIGVGSSIFLVYVLRGTLRNVLGLFIELLAAIPSVVYGLWGIYVLAPWLQRTGEPFLHKYLGFLPLFSGTMLGVGFLAGGLILTIMILPTITAISRDVLQAVPTDLIEGAYAIGATRVESIRYVGFPFARSGIIGALMLGFGRAVGETIAVTMVIGNRPQIVASLFAPGYTMASVIANEFTEATNPLYTSSLYEVGLILLLTTVIFYGGARFLVWRMSRTA</sequence>
<dbReference type="PANTHER" id="PTHR30425">
    <property type="entry name" value="PHOSPHATE TRANSPORT SYSTEM PERMEASE PROTEIN PST"/>
    <property type="match status" value="1"/>
</dbReference>
<proteinExistence type="inferred from homology"/>
<evidence type="ECO:0000259" key="11">
    <source>
        <dbReference type="PROSITE" id="PS50928"/>
    </source>
</evidence>
<dbReference type="InterPro" id="IPR000515">
    <property type="entry name" value="MetI-like"/>
</dbReference>
<dbReference type="Gene3D" id="1.10.3720.10">
    <property type="entry name" value="MetI-like"/>
    <property type="match status" value="1"/>
</dbReference>
<feature type="transmembrane region" description="Helical" evidence="9">
    <location>
        <begin position="102"/>
        <end position="127"/>
    </location>
</feature>
<dbReference type="AlphaFoldDB" id="A0A101XSD8"/>
<evidence type="ECO:0000313" key="13">
    <source>
        <dbReference type="Proteomes" id="UP000053557"/>
    </source>
</evidence>
<gene>
    <name evidence="12" type="ORF">ATW55_07525</name>
</gene>
<evidence type="ECO:0000313" key="12">
    <source>
        <dbReference type="EMBL" id="KUO96670.1"/>
    </source>
</evidence>
<comment type="caution">
    <text evidence="12">The sequence shown here is derived from an EMBL/GenBank/DDBJ whole genome shotgun (WGS) entry which is preliminary data.</text>
</comment>
<keyword evidence="8 9" id="KW-0472">Membrane</keyword>
<comment type="similarity">
    <text evidence="2 10">Belongs to the binding-protein-dependent transport system permease family. CysTW subfamily.</text>
</comment>
<feature type="domain" description="ABC transmembrane type-1" evidence="11">
    <location>
        <begin position="66"/>
        <end position="291"/>
    </location>
</feature>
<protein>
    <recommendedName>
        <fullName evidence="10">Phosphate transport system permease protein</fullName>
    </recommendedName>
</protein>
<feature type="transmembrane region" description="Helical" evidence="9">
    <location>
        <begin position="273"/>
        <end position="295"/>
    </location>
</feature>
<dbReference type="InterPro" id="IPR051124">
    <property type="entry name" value="Phosphate_Transport_Permease"/>
</dbReference>
<reference evidence="12 13" key="1">
    <citation type="submission" date="2015-12" db="EMBL/GenBank/DDBJ databases">
        <title>Draft genome sequence of Acidibacillus ferrooxidans ITV001, isolated from a chalcopyrite acid mine drainage site in Brazil.</title>
        <authorList>
            <person name="Dall'Agnol H."/>
            <person name="Nancucheo I."/>
            <person name="Johnson B."/>
            <person name="Oliveira R."/>
            <person name="Leite L."/>
            <person name="Pylro V."/>
            <person name="Nunes G.L."/>
            <person name="Tzotzos G."/>
            <person name="Fernandes G.R."/>
            <person name="Dutra J."/>
            <person name="Orellana S.C."/>
            <person name="Oliveira G."/>
        </authorList>
    </citation>
    <scope>NUCLEOTIDE SEQUENCE [LARGE SCALE GENOMIC DNA]</scope>
    <source>
        <strain evidence="13">ITV01</strain>
    </source>
</reference>
<dbReference type="NCBIfam" id="TIGR02138">
    <property type="entry name" value="phosphate_pstC"/>
    <property type="match status" value="1"/>
</dbReference>
<dbReference type="PANTHER" id="PTHR30425:SF1">
    <property type="entry name" value="PHOSPHATE TRANSPORT SYSTEM PERMEASE PROTEIN PSTC"/>
    <property type="match status" value="1"/>
</dbReference>
<keyword evidence="6 9" id="KW-0812">Transmembrane</keyword>
<dbReference type="InterPro" id="IPR011864">
    <property type="entry name" value="Phosphate_PstC"/>
</dbReference>
<dbReference type="Pfam" id="PF00528">
    <property type="entry name" value="BPD_transp_1"/>
    <property type="match status" value="1"/>
</dbReference>
<evidence type="ECO:0000256" key="6">
    <source>
        <dbReference type="ARBA" id="ARBA00022692"/>
    </source>
</evidence>
<evidence type="ECO:0000256" key="7">
    <source>
        <dbReference type="ARBA" id="ARBA00022989"/>
    </source>
</evidence>
<dbReference type="SUPFAM" id="SSF161098">
    <property type="entry name" value="MetI-like"/>
    <property type="match status" value="1"/>
</dbReference>
<accession>A0A101XSD8</accession>
<dbReference type="CDD" id="cd06261">
    <property type="entry name" value="TM_PBP2"/>
    <property type="match status" value="1"/>
</dbReference>
<dbReference type="GO" id="GO:0005315">
    <property type="term" value="F:phosphate transmembrane transporter activity"/>
    <property type="evidence" value="ECO:0007669"/>
    <property type="project" value="InterPro"/>
</dbReference>
<evidence type="ECO:0000256" key="10">
    <source>
        <dbReference type="RuleBase" id="RU363054"/>
    </source>
</evidence>
<dbReference type="GO" id="GO:0006817">
    <property type="term" value="P:phosphate ion transport"/>
    <property type="evidence" value="ECO:0007669"/>
    <property type="project" value="UniProtKB-KW"/>
</dbReference>
<comment type="function">
    <text evidence="10">Part of the binding-protein-dependent transport system for phosphate; probably responsible for the translocation of the substrate across the membrane.</text>
</comment>
<keyword evidence="5 10" id="KW-0592">Phosphate transport</keyword>
<keyword evidence="13" id="KW-1185">Reference proteome</keyword>
<comment type="subcellular location">
    <subcellularLocation>
        <location evidence="1 9">Cell membrane</location>
        <topology evidence="1 9">Multi-pass membrane protein</topology>
    </subcellularLocation>
</comment>
<evidence type="ECO:0000256" key="9">
    <source>
        <dbReference type="RuleBase" id="RU363032"/>
    </source>
</evidence>
<organism evidence="12 13">
    <name type="scientific">Ferroacidibacillus organovorans</name>
    <dbReference type="NCBI Taxonomy" id="1765683"/>
    <lineage>
        <taxon>Bacteria</taxon>
        <taxon>Bacillati</taxon>
        <taxon>Bacillota</taxon>
        <taxon>Bacilli</taxon>
        <taxon>Bacillales</taxon>
        <taxon>Alicyclobacillaceae</taxon>
        <taxon>Ferroacidibacillus</taxon>
    </lineage>
</organism>
<evidence type="ECO:0000256" key="4">
    <source>
        <dbReference type="ARBA" id="ARBA00022475"/>
    </source>
</evidence>
<evidence type="ECO:0000256" key="2">
    <source>
        <dbReference type="ARBA" id="ARBA00007069"/>
    </source>
</evidence>
<name>A0A101XSD8_9BACL</name>
<evidence type="ECO:0000256" key="1">
    <source>
        <dbReference type="ARBA" id="ARBA00004651"/>
    </source>
</evidence>
<keyword evidence="4 10" id="KW-1003">Cell membrane</keyword>
<dbReference type="EMBL" id="LPVJ01000009">
    <property type="protein sequence ID" value="KUO96670.1"/>
    <property type="molecule type" value="Genomic_DNA"/>
</dbReference>
<evidence type="ECO:0000256" key="8">
    <source>
        <dbReference type="ARBA" id="ARBA00023136"/>
    </source>
</evidence>
<feature type="transmembrane region" description="Helical" evidence="9">
    <location>
        <begin position="147"/>
        <end position="169"/>
    </location>
</feature>
<dbReference type="RefSeq" id="WP_067712233.1">
    <property type="nucleotide sequence ID" value="NZ_LPVJ01000009.1"/>
</dbReference>
<keyword evidence="3 9" id="KW-0813">Transport</keyword>
<feature type="transmembrane region" description="Helical" evidence="9">
    <location>
        <begin position="65"/>
        <end position="95"/>
    </location>
</feature>
<evidence type="ECO:0000256" key="3">
    <source>
        <dbReference type="ARBA" id="ARBA00022448"/>
    </source>
</evidence>
<feature type="transmembrane region" description="Helical" evidence="9">
    <location>
        <begin position="242"/>
        <end position="261"/>
    </location>
</feature>
<dbReference type="PROSITE" id="PS50928">
    <property type="entry name" value="ABC_TM1"/>
    <property type="match status" value="1"/>
</dbReference>
<dbReference type="GO" id="GO:0005886">
    <property type="term" value="C:plasma membrane"/>
    <property type="evidence" value="ECO:0007669"/>
    <property type="project" value="UniProtKB-SubCell"/>
</dbReference>